<dbReference type="SUPFAM" id="SSF161098">
    <property type="entry name" value="MetI-like"/>
    <property type="match status" value="1"/>
</dbReference>
<sequence length="297" mass="31864">MTTATDQERSLISPADRKRGPVRISLLAIQIVVLAGLVIAGIGPIAWLLKAALSTTQDSLRRPLALFPSGVHWQNVVDAWTVGHIGQSLLNTLLLALGSLVANLIVATTAAYVLSILRPKWGGVLSAAILATLFIPSVVPLVPLYLTIVRMPVVHTSLLNTYWAVWLPAAANAFNTVVIKRFFDSLPPELFEAAKIDGAGAWRVFTLIVLPLSRPILGVVSLLTVIASWKDYLWPLLVLQNPSVQPLAVALPTLTNTTTLAVQMAALALTVLIPIVLFLVFQRQFLRGVGMSGGVKG</sequence>
<keyword evidence="6 7" id="KW-0472">Membrane</keyword>
<protein>
    <submittedName>
        <fullName evidence="9">Carbohydrate ABC transporter permease</fullName>
    </submittedName>
</protein>
<accession>A0ABV8Q4R6</accession>
<keyword evidence="4 7" id="KW-0812">Transmembrane</keyword>
<dbReference type="InterPro" id="IPR035906">
    <property type="entry name" value="MetI-like_sf"/>
</dbReference>
<dbReference type="CDD" id="cd06261">
    <property type="entry name" value="TM_PBP2"/>
    <property type="match status" value="1"/>
</dbReference>
<dbReference type="Pfam" id="PF00528">
    <property type="entry name" value="BPD_transp_1"/>
    <property type="match status" value="1"/>
</dbReference>
<feature type="transmembrane region" description="Helical" evidence="7">
    <location>
        <begin position="162"/>
        <end position="183"/>
    </location>
</feature>
<keyword evidence="3" id="KW-1003">Cell membrane</keyword>
<dbReference type="PANTHER" id="PTHR43744:SF12">
    <property type="entry name" value="ABC TRANSPORTER PERMEASE PROTEIN MG189-RELATED"/>
    <property type="match status" value="1"/>
</dbReference>
<organism evidence="9 10">
    <name type="scientific">Gryllotalpicola reticulitermitis</name>
    <dbReference type="NCBI Taxonomy" id="1184153"/>
    <lineage>
        <taxon>Bacteria</taxon>
        <taxon>Bacillati</taxon>
        <taxon>Actinomycetota</taxon>
        <taxon>Actinomycetes</taxon>
        <taxon>Micrococcales</taxon>
        <taxon>Microbacteriaceae</taxon>
        <taxon>Gryllotalpicola</taxon>
    </lineage>
</organism>
<feature type="transmembrane region" description="Helical" evidence="7">
    <location>
        <begin position="26"/>
        <end position="49"/>
    </location>
</feature>
<evidence type="ECO:0000256" key="2">
    <source>
        <dbReference type="ARBA" id="ARBA00022448"/>
    </source>
</evidence>
<keyword evidence="5 7" id="KW-1133">Transmembrane helix</keyword>
<dbReference type="PROSITE" id="PS50928">
    <property type="entry name" value="ABC_TM1"/>
    <property type="match status" value="1"/>
</dbReference>
<comment type="subcellular location">
    <subcellularLocation>
        <location evidence="1 7">Cell membrane</location>
        <topology evidence="1 7">Multi-pass membrane protein</topology>
    </subcellularLocation>
</comment>
<feature type="transmembrane region" description="Helical" evidence="7">
    <location>
        <begin position="260"/>
        <end position="281"/>
    </location>
</feature>
<name>A0ABV8Q4R6_9MICO</name>
<gene>
    <name evidence="9" type="ORF">ACFOYW_08505</name>
</gene>
<feature type="transmembrane region" description="Helical" evidence="7">
    <location>
        <begin position="204"/>
        <end position="229"/>
    </location>
</feature>
<evidence type="ECO:0000313" key="9">
    <source>
        <dbReference type="EMBL" id="MFC4243412.1"/>
    </source>
</evidence>
<evidence type="ECO:0000256" key="6">
    <source>
        <dbReference type="ARBA" id="ARBA00023136"/>
    </source>
</evidence>
<dbReference type="Proteomes" id="UP001595900">
    <property type="component" value="Unassembled WGS sequence"/>
</dbReference>
<comment type="similarity">
    <text evidence="7">Belongs to the binding-protein-dependent transport system permease family.</text>
</comment>
<dbReference type="EMBL" id="JBHSCN010000005">
    <property type="protein sequence ID" value="MFC4243412.1"/>
    <property type="molecule type" value="Genomic_DNA"/>
</dbReference>
<dbReference type="PANTHER" id="PTHR43744">
    <property type="entry name" value="ABC TRANSPORTER PERMEASE PROTEIN MG189-RELATED-RELATED"/>
    <property type="match status" value="1"/>
</dbReference>
<dbReference type="RefSeq" id="WP_390228445.1">
    <property type="nucleotide sequence ID" value="NZ_JBHSCN010000005.1"/>
</dbReference>
<evidence type="ECO:0000259" key="8">
    <source>
        <dbReference type="PROSITE" id="PS50928"/>
    </source>
</evidence>
<comment type="caution">
    <text evidence="9">The sequence shown here is derived from an EMBL/GenBank/DDBJ whole genome shotgun (WGS) entry which is preliminary data.</text>
</comment>
<dbReference type="Gene3D" id="1.10.3720.10">
    <property type="entry name" value="MetI-like"/>
    <property type="match status" value="1"/>
</dbReference>
<keyword evidence="2 7" id="KW-0813">Transport</keyword>
<evidence type="ECO:0000256" key="4">
    <source>
        <dbReference type="ARBA" id="ARBA00022692"/>
    </source>
</evidence>
<evidence type="ECO:0000256" key="1">
    <source>
        <dbReference type="ARBA" id="ARBA00004651"/>
    </source>
</evidence>
<evidence type="ECO:0000313" key="10">
    <source>
        <dbReference type="Proteomes" id="UP001595900"/>
    </source>
</evidence>
<feature type="transmembrane region" description="Helical" evidence="7">
    <location>
        <begin position="121"/>
        <end position="142"/>
    </location>
</feature>
<feature type="domain" description="ABC transmembrane type-1" evidence="8">
    <location>
        <begin position="89"/>
        <end position="281"/>
    </location>
</feature>
<feature type="transmembrane region" description="Helical" evidence="7">
    <location>
        <begin position="93"/>
        <end position="114"/>
    </location>
</feature>
<keyword evidence="10" id="KW-1185">Reference proteome</keyword>
<evidence type="ECO:0000256" key="7">
    <source>
        <dbReference type="RuleBase" id="RU363032"/>
    </source>
</evidence>
<dbReference type="InterPro" id="IPR000515">
    <property type="entry name" value="MetI-like"/>
</dbReference>
<evidence type="ECO:0000256" key="5">
    <source>
        <dbReference type="ARBA" id="ARBA00022989"/>
    </source>
</evidence>
<evidence type="ECO:0000256" key="3">
    <source>
        <dbReference type="ARBA" id="ARBA00022475"/>
    </source>
</evidence>
<proteinExistence type="inferred from homology"/>
<reference evidence="10" key="1">
    <citation type="journal article" date="2019" name="Int. J. Syst. Evol. Microbiol.">
        <title>The Global Catalogue of Microorganisms (GCM) 10K type strain sequencing project: providing services to taxonomists for standard genome sequencing and annotation.</title>
        <authorList>
            <consortium name="The Broad Institute Genomics Platform"/>
            <consortium name="The Broad Institute Genome Sequencing Center for Infectious Disease"/>
            <person name="Wu L."/>
            <person name="Ma J."/>
        </authorList>
    </citation>
    <scope>NUCLEOTIDE SEQUENCE [LARGE SCALE GENOMIC DNA]</scope>
    <source>
        <strain evidence="10">CGMCC 1.10363</strain>
    </source>
</reference>